<evidence type="ECO:0000256" key="2">
    <source>
        <dbReference type="ARBA" id="ARBA00022723"/>
    </source>
</evidence>
<reference evidence="4 5" key="1">
    <citation type="submission" date="2015-11" db="EMBL/GenBank/DDBJ databases">
        <title>Genomes and virulence difference between two physiological races of Phytophthora nicotianae.</title>
        <authorList>
            <person name="Liu H."/>
            <person name="Ma X."/>
            <person name="Yu H."/>
            <person name="Fang D."/>
            <person name="Li Y."/>
            <person name="Wang X."/>
            <person name="Wang W."/>
            <person name="Dong Y."/>
            <person name="Xiao B."/>
        </authorList>
    </citation>
    <scope>NUCLEOTIDE SEQUENCE [LARGE SCALE GENOMIC DNA]</scope>
    <source>
        <strain evidence="5">race 1</strain>
    </source>
</reference>
<feature type="domain" description="DDE Tnp4" evidence="3">
    <location>
        <begin position="359"/>
        <end position="508"/>
    </location>
</feature>
<dbReference type="AlphaFoldDB" id="A0A0W8DAA6"/>
<protein>
    <recommendedName>
        <fullName evidence="3">DDE Tnp4 domain-containing protein</fullName>
    </recommendedName>
</protein>
<dbReference type="EMBL" id="LNFP01000398">
    <property type="protein sequence ID" value="KUF93299.1"/>
    <property type="molecule type" value="Genomic_DNA"/>
</dbReference>
<accession>A0A0W8DAA6</accession>
<keyword evidence="2" id="KW-0479">Metal-binding</keyword>
<evidence type="ECO:0000313" key="5">
    <source>
        <dbReference type="Proteomes" id="UP000054636"/>
    </source>
</evidence>
<dbReference type="Proteomes" id="UP000054636">
    <property type="component" value="Unassembled WGS sequence"/>
</dbReference>
<dbReference type="GO" id="GO:0046872">
    <property type="term" value="F:metal ion binding"/>
    <property type="evidence" value="ECO:0007669"/>
    <property type="project" value="UniProtKB-KW"/>
</dbReference>
<dbReference type="PANTHER" id="PTHR48471:SF1">
    <property type="entry name" value="DDE TNP4 DOMAIN-CONTAINING PROTEIN"/>
    <property type="match status" value="1"/>
</dbReference>
<sequence>MTSGSCLIALRSCTKTGQLRVPCEDELLLGKSDRFLLTLYGHTCYTMNIVSPQPLEVQFYDARDLKSGQSVRKLEDAANGTDALAALGDSACQNVLSCVQLQEGLSKASVYNLMISRWANTTEEEGDDLIPVDILLEHCDPVSPWHYVGLVFVGSIGFTSTMLLLCVVGEFVLGLRTITKLQKAAQRERFVELAQIDPLKAKSCGKEEPDEDSEEPTAPLMTTVVASDSEATADTASESEKVSPSFFLPVATTVRAVLQDPAAFIARPPPKLQYLHQVLGLVLCYYVGSMENSTLSMLFGMPPSTLNRTLRKAEEALAVALSGFSPARIAWPSPSRQVELARLVEAREPLLKTTFGFIDRKNLRVMQPSNADLQNAMYNGWLHAVFVTGTICFAADGCIIWSRHNCPGSWNDADTSLGFRTKLLDPTFCPDPRMNVVSDSAFPCSTEMTGRILTPLKEGDIERIQPGLRSAARTLHNAIISVRQAAEWGMGSIQKVYSRLNLPLPYDPELRGLRINNMFRIVNYRVRTVGISQIRTTFSGEMEMHLTTQ</sequence>
<comment type="cofactor">
    <cofactor evidence="1">
        <name>a divalent metal cation</name>
        <dbReference type="ChEBI" id="CHEBI:60240"/>
    </cofactor>
</comment>
<organism evidence="4 5">
    <name type="scientific">Phytophthora nicotianae</name>
    <name type="common">Potato buckeye rot agent</name>
    <name type="synonym">Phytophthora parasitica</name>
    <dbReference type="NCBI Taxonomy" id="4792"/>
    <lineage>
        <taxon>Eukaryota</taxon>
        <taxon>Sar</taxon>
        <taxon>Stramenopiles</taxon>
        <taxon>Oomycota</taxon>
        <taxon>Peronosporomycetes</taxon>
        <taxon>Peronosporales</taxon>
        <taxon>Peronosporaceae</taxon>
        <taxon>Phytophthora</taxon>
    </lineage>
</organism>
<name>A0A0W8DAA6_PHYNI</name>
<evidence type="ECO:0000256" key="1">
    <source>
        <dbReference type="ARBA" id="ARBA00001968"/>
    </source>
</evidence>
<gene>
    <name evidence="4" type="ORF">AM588_10004484</name>
</gene>
<comment type="caution">
    <text evidence="4">The sequence shown here is derived from an EMBL/GenBank/DDBJ whole genome shotgun (WGS) entry which is preliminary data.</text>
</comment>
<dbReference type="PANTHER" id="PTHR48471">
    <property type="entry name" value="DDE TNP4 DOMAIN-CONTAINING PROTEIN"/>
    <property type="match status" value="1"/>
</dbReference>
<dbReference type="Pfam" id="PF13359">
    <property type="entry name" value="DDE_Tnp_4"/>
    <property type="match status" value="1"/>
</dbReference>
<evidence type="ECO:0000259" key="3">
    <source>
        <dbReference type="Pfam" id="PF13359"/>
    </source>
</evidence>
<proteinExistence type="predicted"/>
<dbReference type="InterPro" id="IPR027806">
    <property type="entry name" value="HARBI1_dom"/>
</dbReference>
<evidence type="ECO:0000313" key="4">
    <source>
        <dbReference type="EMBL" id="KUF93299.1"/>
    </source>
</evidence>